<dbReference type="PANTHER" id="PTHR12358:SF54">
    <property type="entry name" value="SPHINGOSINE KINASE RELATED PROTEIN"/>
    <property type="match status" value="1"/>
</dbReference>
<comment type="similarity">
    <text evidence="2">Belongs to the diacylglycerol/lipid kinase family.</text>
</comment>
<dbReference type="PATRIC" id="fig|1616.3.peg.784"/>
<keyword evidence="5" id="KW-0418">Kinase</keyword>
<dbReference type="GO" id="GO:0008654">
    <property type="term" value="P:phospholipid biosynthetic process"/>
    <property type="evidence" value="ECO:0007669"/>
    <property type="project" value="UniProtKB-KW"/>
</dbReference>
<dbReference type="EMBL" id="JQBP01000003">
    <property type="protein sequence ID" value="KRN75007.1"/>
    <property type="molecule type" value="Genomic_DNA"/>
</dbReference>
<dbReference type="PROSITE" id="PS50146">
    <property type="entry name" value="DAGK"/>
    <property type="match status" value="1"/>
</dbReference>
<evidence type="ECO:0000256" key="1">
    <source>
        <dbReference type="ARBA" id="ARBA00001946"/>
    </source>
</evidence>
<dbReference type="RefSeq" id="WP_057755015.1">
    <property type="nucleotide sequence ID" value="NZ_JQBP01000003.1"/>
</dbReference>
<organism evidence="10 11">
    <name type="scientific">Weissella kandleri</name>
    <dbReference type="NCBI Taxonomy" id="1616"/>
    <lineage>
        <taxon>Bacteria</taxon>
        <taxon>Bacillati</taxon>
        <taxon>Bacillota</taxon>
        <taxon>Bacilli</taxon>
        <taxon>Lactobacillales</taxon>
        <taxon>Lactobacillaceae</taxon>
        <taxon>Weissella</taxon>
    </lineage>
</organism>
<keyword evidence="6" id="KW-0067">ATP-binding</keyword>
<accession>A0A0R2JCG6</accession>
<evidence type="ECO:0000256" key="6">
    <source>
        <dbReference type="ARBA" id="ARBA00022840"/>
    </source>
</evidence>
<evidence type="ECO:0000313" key="11">
    <source>
        <dbReference type="Proteomes" id="UP000051655"/>
    </source>
</evidence>
<dbReference type="InterPro" id="IPR017438">
    <property type="entry name" value="ATP-NAD_kinase_N"/>
</dbReference>
<comment type="cofactor">
    <cofactor evidence="1">
        <name>Mg(2+)</name>
        <dbReference type="ChEBI" id="CHEBI:18420"/>
    </cofactor>
</comment>
<evidence type="ECO:0000256" key="7">
    <source>
        <dbReference type="ARBA" id="ARBA00023209"/>
    </source>
</evidence>
<keyword evidence="3" id="KW-0808">Transferase</keyword>
<evidence type="ECO:0000256" key="5">
    <source>
        <dbReference type="ARBA" id="ARBA00022777"/>
    </source>
</evidence>
<dbReference type="InterPro" id="IPR016064">
    <property type="entry name" value="NAD/diacylglycerol_kinase_sf"/>
</dbReference>
<dbReference type="Pfam" id="PF19279">
    <property type="entry name" value="YegS_C"/>
    <property type="match status" value="1"/>
</dbReference>
<dbReference type="GO" id="GO:0016301">
    <property type="term" value="F:kinase activity"/>
    <property type="evidence" value="ECO:0007669"/>
    <property type="project" value="UniProtKB-KW"/>
</dbReference>
<comment type="caution">
    <text evidence="10">The sequence shown here is derived from an EMBL/GenBank/DDBJ whole genome shotgun (WGS) entry which is preliminary data.</text>
</comment>
<protein>
    <recommendedName>
        <fullName evidence="9">DAGKc domain-containing protein</fullName>
    </recommendedName>
</protein>
<dbReference type="STRING" id="1616.IV73_GL000764"/>
<dbReference type="InterPro" id="IPR001206">
    <property type="entry name" value="Diacylglycerol_kinase_cat_dom"/>
</dbReference>
<gene>
    <name evidence="10" type="ORF">IV73_GL000764</name>
</gene>
<dbReference type="Gene3D" id="2.60.200.40">
    <property type="match status" value="1"/>
</dbReference>
<dbReference type="InterPro" id="IPR045540">
    <property type="entry name" value="YegS/DAGK_C"/>
</dbReference>
<name>A0A0R2JCG6_9LACO</name>
<reference evidence="10 11" key="1">
    <citation type="journal article" date="2015" name="Genome Announc.">
        <title>Expanding the biotechnology potential of lactobacilli through comparative genomics of 213 strains and associated genera.</title>
        <authorList>
            <person name="Sun Z."/>
            <person name="Harris H.M."/>
            <person name="McCann A."/>
            <person name="Guo C."/>
            <person name="Argimon S."/>
            <person name="Zhang W."/>
            <person name="Yang X."/>
            <person name="Jeffery I.B."/>
            <person name="Cooney J.C."/>
            <person name="Kagawa T.F."/>
            <person name="Liu W."/>
            <person name="Song Y."/>
            <person name="Salvetti E."/>
            <person name="Wrobel A."/>
            <person name="Rasinkangas P."/>
            <person name="Parkhill J."/>
            <person name="Rea M.C."/>
            <person name="O'Sullivan O."/>
            <person name="Ritari J."/>
            <person name="Douillard F.P."/>
            <person name="Paul Ross R."/>
            <person name="Yang R."/>
            <person name="Briner A.E."/>
            <person name="Felis G.E."/>
            <person name="de Vos W.M."/>
            <person name="Barrangou R."/>
            <person name="Klaenhammer T.R."/>
            <person name="Caufield P.W."/>
            <person name="Cui Y."/>
            <person name="Zhang H."/>
            <person name="O'Toole P.W."/>
        </authorList>
    </citation>
    <scope>NUCLEOTIDE SEQUENCE [LARGE SCALE GENOMIC DNA]</scope>
    <source>
        <strain evidence="10 11">DSM 20593</strain>
    </source>
</reference>
<dbReference type="AlphaFoldDB" id="A0A0R2JCG6"/>
<proteinExistence type="inferred from homology"/>
<keyword evidence="8" id="KW-1208">Phospholipid metabolism</keyword>
<feature type="domain" description="DAGKc" evidence="9">
    <location>
        <begin position="1"/>
        <end position="144"/>
    </location>
</feature>
<keyword evidence="7" id="KW-0594">Phospholipid biosynthesis</keyword>
<dbReference type="GO" id="GO:0005524">
    <property type="term" value="F:ATP binding"/>
    <property type="evidence" value="ECO:0007669"/>
    <property type="project" value="UniProtKB-KW"/>
</dbReference>
<evidence type="ECO:0000256" key="8">
    <source>
        <dbReference type="ARBA" id="ARBA00023264"/>
    </source>
</evidence>
<evidence type="ECO:0000256" key="2">
    <source>
        <dbReference type="ARBA" id="ARBA00005983"/>
    </source>
</evidence>
<evidence type="ECO:0000256" key="3">
    <source>
        <dbReference type="ARBA" id="ARBA00022679"/>
    </source>
</evidence>
<dbReference type="Gene3D" id="3.40.50.10330">
    <property type="entry name" value="Probable inorganic polyphosphate/atp-NAD kinase, domain 1"/>
    <property type="match status" value="1"/>
</dbReference>
<evidence type="ECO:0000256" key="4">
    <source>
        <dbReference type="ARBA" id="ARBA00022741"/>
    </source>
</evidence>
<dbReference type="Proteomes" id="UP000051655">
    <property type="component" value="Unassembled WGS sequence"/>
</dbReference>
<dbReference type="PANTHER" id="PTHR12358">
    <property type="entry name" value="SPHINGOSINE KINASE"/>
    <property type="match status" value="1"/>
</dbReference>
<dbReference type="InterPro" id="IPR050187">
    <property type="entry name" value="Lipid_Phosphate_FormReg"/>
</dbReference>
<keyword evidence="7" id="KW-0443">Lipid metabolism</keyword>
<dbReference type="OrthoDB" id="9786026at2"/>
<sequence length="318" mass="36201">MEQKYQFIINPAARSGKNLTTWHTLQEELQKHSVNFEQYISKSSYEITKWLRRFLRDPNEVKTQIVVLGGDGTLNIVINSVLQYQPNIMRPIAYIPAGSGNDFARAHGIEIDPLASLRRILRQTQDPQQLPFQADIGVYTDQRNSQTRYFVNNLGIGLDATVVSLTNHSSAKVWLNKLGLGTLSYGALLMKTLSQQDSFPVNIKTAQGTERIGDAYLTTISNHPYFGGGVNIMPDADPYDGKIDMILVEKPQNQRQFLKLIKSVAKHNLMNQPGVHRYTVDRLELETERLENGQTDGEELGVHTYHFVFTTRQYDFWL</sequence>
<keyword evidence="4" id="KW-0547">Nucleotide-binding</keyword>
<dbReference type="Pfam" id="PF00781">
    <property type="entry name" value="DAGK_cat"/>
    <property type="match status" value="1"/>
</dbReference>
<dbReference type="SUPFAM" id="SSF111331">
    <property type="entry name" value="NAD kinase/diacylglycerol kinase-like"/>
    <property type="match status" value="1"/>
</dbReference>
<evidence type="ECO:0000259" key="9">
    <source>
        <dbReference type="PROSITE" id="PS50146"/>
    </source>
</evidence>
<keyword evidence="11" id="KW-1185">Reference proteome</keyword>
<keyword evidence="7" id="KW-0444">Lipid biosynthesis</keyword>
<evidence type="ECO:0000313" key="10">
    <source>
        <dbReference type="EMBL" id="KRN75007.1"/>
    </source>
</evidence>